<name>A0A917IXV8_9BACT</name>
<comment type="caution">
    <text evidence="2">The sequence shown here is derived from an EMBL/GenBank/DDBJ whole genome shotgun (WGS) entry which is preliminary data.</text>
</comment>
<dbReference type="EMBL" id="BMIB01000002">
    <property type="protein sequence ID" value="GGH67472.1"/>
    <property type="molecule type" value="Genomic_DNA"/>
</dbReference>
<evidence type="ECO:0008006" key="4">
    <source>
        <dbReference type="Google" id="ProtNLM"/>
    </source>
</evidence>
<dbReference type="InterPro" id="IPR032577">
    <property type="entry name" value="DUF4920"/>
</dbReference>
<feature type="chain" id="PRO_5036880218" description="DUF4920 domain-containing protein" evidence="1">
    <location>
        <begin position="21"/>
        <end position="158"/>
    </location>
</feature>
<dbReference type="AlphaFoldDB" id="A0A917IXV8"/>
<keyword evidence="1" id="KW-0732">Signal</keyword>
<sequence>MKFFFFLSGALALSVSVSLAQPPQGVASPGTIYGDSVTTENVRNINSLPQVLQSAQKANVKVSAKVLDVCPKKGCWMKLQVNDSTTAFVKMKDYGFFVPLDIKGKTVIIEGESFIKETSVQELRHYAEDAKKTASEIEAITQPAREIRLTASGIRVVG</sequence>
<protein>
    <recommendedName>
        <fullName evidence="4">DUF4920 domain-containing protein</fullName>
    </recommendedName>
</protein>
<feature type="signal peptide" evidence="1">
    <location>
        <begin position="1"/>
        <end position="20"/>
    </location>
</feature>
<evidence type="ECO:0000256" key="1">
    <source>
        <dbReference type="SAM" id="SignalP"/>
    </source>
</evidence>
<organism evidence="2 3">
    <name type="scientific">Filimonas zeae</name>
    <dbReference type="NCBI Taxonomy" id="1737353"/>
    <lineage>
        <taxon>Bacteria</taxon>
        <taxon>Pseudomonadati</taxon>
        <taxon>Bacteroidota</taxon>
        <taxon>Chitinophagia</taxon>
        <taxon>Chitinophagales</taxon>
        <taxon>Chitinophagaceae</taxon>
        <taxon>Filimonas</taxon>
    </lineage>
</organism>
<dbReference type="Proteomes" id="UP000627292">
    <property type="component" value="Unassembled WGS sequence"/>
</dbReference>
<proteinExistence type="predicted"/>
<evidence type="ECO:0000313" key="3">
    <source>
        <dbReference type="Proteomes" id="UP000627292"/>
    </source>
</evidence>
<reference evidence="2" key="2">
    <citation type="submission" date="2020-09" db="EMBL/GenBank/DDBJ databases">
        <authorList>
            <person name="Sun Q."/>
            <person name="Zhou Y."/>
        </authorList>
    </citation>
    <scope>NUCLEOTIDE SEQUENCE</scope>
    <source>
        <strain evidence="2">CGMCC 1.15290</strain>
    </source>
</reference>
<dbReference type="Pfam" id="PF16267">
    <property type="entry name" value="DUF4920"/>
    <property type="match status" value="1"/>
</dbReference>
<dbReference type="RefSeq" id="WP_188952147.1">
    <property type="nucleotide sequence ID" value="NZ_BMIB01000002.1"/>
</dbReference>
<accession>A0A917IXV8</accession>
<evidence type="ECO:0000313" key="2">
    <source>
        <dbReference type="EMBL" id="GGH67472.1"/>
    </source>
</evidence>
<reference evidence="2" key="1">
    <citation type="journal article" date="2014" name="Int. J. Syst. Evol. Microbiol.">
        <title>Complete genome sequence of Corynebacterium casei LMG S-19264T (=DSM 44701T), isolated from a smear-ripened cheese.</title>
        <authorList>
            <consortium name="US DOE Joint Genome Institute (JGI-PGF)"/>
            <person name="Walter F."/>
            <person name="Albersmeier A."/>
            <person name="Kalinowski J."/>
            <person name="Ruckert C."/>
        </authorList>
    </citation>
    <scope>NUCLEOTIDE SEQUENCE</scope>
    <source>
        <strain evidence="2">CGMCC 1.15290</strain>
    </source>
</reference>
<keyword evidence="3" id="KW-1185">Reference proteome</keyword>
<gene>
    <name evidence="2" type="ORF">GCM10011379_22790</name>
</gene>